<dbReference type="Proteomes" id="UP000694555">
    <property type="component" value="Unplaced"/>
</dbReference>
<evidence type="ECO:0000313" key="2">
    <source>
        <dbReference type="Proteomes" id="UP000694555"/>
    </source>
</evidence>
<reference evidence="1" key="2">
    <citation type="submission" date="2025-09" db="UniProtKB">
        <authorList>
            <consortium name="Ensembl"/>
        </authorList>
    </citation>
    <scope>IDENTIFICATION</scope>
</reference>
<evidence type="ECO:0000313" key="1">
    <source>
        <dbReference type="Ensembl" id="ENSBJAP00000010250.1"/>
    </source>
</evidence>
<accession>A0A8C0B1H6</accession>
<sequence>MSRCCLHHGWRAVPCNSLAHFSQLPLPWQPHAVVILGLGTSAHKQQVSAFTHPKLPIKFFNVCRLWKSSQVVFMKKYQSGFSYMCHQPQACSPCVSLKPRCPHIFSIVNLATSLPAHATGYC</sequence>
<dbReference type="Ensembl" id="ENSBJAT00000010546.1">
    <property type="protein sequence ID" value="ENSBJAP00000010250.1"/>
    <property type="gene ID" value="ENSBJAG00000006992.1"/>
</dbReference>
<organism evidence="1 2">
    <name type="scientific">Buteo japonicus</name>
    <dbReference type="NCBI Taxonomy" id="224669"/>
    <lineage>
        <taxon>Eukaryota</taxon>
        <taxon>Metazoa</taxon>
        <taxon>Chordata</taxon>
        <taxon>Craniata</taxon>
        <taxon>Vertebrata</taxon>
        <taxon>Euteleostomi</taxon>
        <taxon>Archelosauria</taxon>
        <taxon>Archosauria</taxon>
        <taxon>Dinosauria</taxon>
        <taxon>Saurischia</taxon>
        <taxon>Theropoda</taxon>
        <taxon>Coelurosauria</taxon>
        <taxon>Aves</taxon>
        <taxon>Neognathae</taxon>
        <taxon>Neoaves</taxon>
        <taxon>Telluraves</taxon>
        <taxon>Accipitrimorphae</taxon>
        <taxon>Accipitriformes</taxon>
        <taxon>Accipitridae</taxon>
        <taxon>Accipitrinae</taxon>
        <taxon>Buteo</taxon>
    </lineage>
</organism>
<dbReference type="AlphaFoldDB" id="A0A8C0B1H6"/>
<reference evidence="1" key="1">
    <citation type="submission" date="2025-08" db="UniProtKB">
        <authorList>
            <consortium name="Ensembl"/>
        </authorList>
    </citation>
    <scope>IDENTIFICATION</scope>
</reference>
<protein>
    <submittedName>
        <fullName evidence="1">Uncharacterized protein</fullName>
    </submittedName>
</protein>
<name>A0A8C0B1H6_9AVES</name>
<proteinExistence type="predicted"/>
<keyword evidence="2" id="KW-1185">Reference proteome</keyword>